<evidence type="ECO:0000256" key="2">
    <source>
        <dbReference type="ARBA" id="ARBA00023012"/>
    </source>
</evidence>
<dbReference type="Proteomes" id="UP000005289">
    <property type="component" value="Chromosome"/>
</dbReference>
<keyword evidence="3" id="KW-0805">Transcription regulation</keyword>
<evidence type="ECO:0000256" key="5">
    <source>
        <dbReference type="ARBA" id="ARBA00023163"/>
    </source>
</evidence>
<evidence type="ECO:0000256" key="4">
    <source>
        <dbReference type="ARBA" id="ARBA00023125"/>
    </source>
</evidence>
<feature type="domain" description="OmpR/PhoB-type" evidence="9">
    <location>
        <begin position="124"/>
        <end position="219"/>
    </location>
</feature>
<evidence type="ECO:0000256" key="6">
    <source>
        <dbReference type="PROSITE-ProRule" id="PRU00169"/>
    </source>
</evidence>
<dbReference type="GO" id="GO:0032993">
    <property type="term" value="C:protein-DNA complex"/>
    <property type="evidence" value="ECO:0007669"/>
    <property type="project" value="TreeGrafter"/>
</dbReference>
<dbReference type="OrthoDB" id="9802426at2"/>
<dbReference type="CDD" id="cd00383">
    <property type="entry name" value="trans_reg_C"/>
    <property type="match status" value="1"/>
</dbReference>
<evidence type="ECO:0000259" key="9">
    <source>
        <dbReference type="PROSITE" id="PS51755"/>
    </source>
</evidence>
<evidence type="ECO:0000256" key="7">
    <source>
        <dbReference type="PROSITE-ProRule" id="PRU01091"/>
    </source>
</evidence>
<gene>
    <name evidence="10" type="ORF">THITH_08915</name>
</gene>
<organism evidence="10 11">
    <name type="scientific">Thioalkalivibrio paradoxus ARh 1</name>
    <dbReference type="NCBI Taxonomy" id="713585"/>
    <lineage>
        <taxon>Bacteria</taxon>
        <taxon>Pseudomonadati</taxon>
        <taxon>Pseudomonadota</taxon>
        <taxon>Gammaproteobacteria</taxon>
        <taxon>Chromatiales</taxon>
        <taxon>Ectothiorhodospiraceae</taxon>
        <taxon>Thioalkalivibrio</taxon>
    </lineage>
</organism>
<dbReference type="Gene3D" id="3.40.50.2300">
    <property type="match status" value="1"/>
</dbReference>
<reference evidence="10 11" key="1">
    <citation type="submission" date="2013-12" db="EMBL/GenBank/DDBJ databases">
        <authorList>
            <consortium name="DOE Joint Genome Institute"/>
            <person name="Muyzer G."/>
            <person name="Huntemann M."/>
            <person name="Han J."/>
            <person name="Chen A."/>
            <person name="Kyrpides N."/>
            <person name="Mavromatis K."/>
            <person name="Markowitz V."/>
            <person name="Palaniappan K."/>
            <person name="Ivanova N."/>
            <person name="Schaumberg A."/>
            <person name="Pati A."/>
            <person name="Liolios K."/>
            <person name="Nordberg H.P."/>
            <person name="Cantor M.N."/>
            <person name="Hua S.X."/>
            <person name="Woyke T."/>
        </authorList>
    </citation>
    <scope>NUCLEOTIDE SEQUENCE [LARGE SCALE GENOMIC DNA]</scope>
    <source>
        <strain evidence="10 11">ARh 1</strain>
    </source>
</reference>
<dbReference type="InterPro" id="IPR001789">
    <property type="entry name" value="Sig_transdc_resp-reg_receiver"/>
</dbReference>
<feature type="domain" description="Response regulatory" evidence="8">
    <location>
        <begin position="2"/>
        <end position="116"/>
    </location>
</feature>
<evidence type="ECO:0000256" key="3">
    <source>
        <dbReference type="ARBA" id="ARBA00023015"/>
    </source>
</evidence>
<dbReference type="InterPro" id="IPR036388">
    <property type="entry name" value="WH-like_DNA-bd_sf"/>
</dbReference>
<dbReference type="GO" id="GO:0000976">
    <property type="term" value="F:transcription cis-regulatory region binding"/>
    <property type="evidence" value="ECO:0007669"/>
    <property type="project" value="TreeGrafter"/>
</dbReference>
<proteinExistence type="predicted"/>
<evidence type="ECO:0000313" key="11">
    <source>
        <dbReference type="Proteomes" id="UP000005289"/>
    </source>
</evidence>
<dbReference type="SUPFAM" id="SSF46894">
    <property type="entry name" value="C-terminal effector domain of the bipartite response regulators"/>
    <property type="match status" value="1"/>
</dbReference>
<dbReference type="AlphaFoldDB" id="W0DIU3"/>
<dbReference type="Pfam" id="PF00072">
    <property type="entry name" value="Response_reg"/>
    <property type="match status" value="1"/>
</dbReference>
<protein>
    <submittedName>
        <fullName evidence="10">Transcriptional regulator</fullName>
    </submittedName>
</protein>
<dbReference type="KEGG" id="tti:THITH_08915"/>
<dbReference type="InterPro" id="IPR039420">
    <property type="entry name" value="WalR-like"/>
</dbReference>
<dbReference type="PANTHER" id="PTHR48111:SF37">
    <property type="entry name" value="RESPONSE REGULATOR PROTEIN CARR"/>
    <property type="match status" value="1"/>
</dbReference>
<dbReference type="Pfam" id="PF00486">
    <property type="entry name" value="Trans_reg_C"/>
    <property type="match status" value="1"/>
</dbReference>
<dbReference type="PROSITE" id="PS50110">
    <property type="entry name" value="RESPONSE_REGULATORY"/>
    <property type="match status" value="1"/>
</dbReference>
<keyword evidence="1 6" id="KW-0597">Phosphoprotein</keyword>
<dbReference type="STRING" id="713585.THITH_08915"/>
<dbReference type="SUPFAM" id="SSF52172">
    <property type="entry name" value="CheY-like"/>
    <property type="match status" value="1"/>
</dbReference>
<dbReference type="Gene3D" id="6.10.250.690">
    <property type="match status" value="1"/>
</dbReference>
<dbReference type="InterPro" id="IPR001867">
    <property type="entry name" value="OmpR/PhoB-type_DNA-bd"/>
</dbReference>
<keyword evidence="5" id="KW-0804">Transcription</keyword>
<evidence type="ECO:0000313" key="10">
    <source>
        <dbReference type="EMBL" id="AHE98361.1"/>
    </source>
</evidence>
<dbReference type="PANTHER" id="PTHR48111">
    <property type="entry name" value="REGULATOR OF RPOS"/>
    <property type="match status" value="1"/>
</dbReference>
<dbReference type="Gene3D" id="1.10.10.10">
    <property type="entry name" value="Winged helix-like DNA-binding domain superfamily/Winged helix DNA-binding domain"/>
    <property type="match status" value="1"/>
</dbReference>
<dbReference type="InterPro" id="IPR016032">
    <property type="entry name" value="Sig_transdc_resp-reg_C-effctor"/>
</dbReference>
<evidence type="ECO:0000259" key="8">
    <source>
        <dbReference type="PROSITE" id="PS50110"/>
    </source>
</evidence>
<feature type="modified residue" description="4-aspartylphosphate" evidence="6">
    <location>
        <position position="51"/>
    </location>
</feature>
<dbReference type="GO" id="GO:0006355">
    <property type="term" value="P:regulation of DNA-templated transcription"/>
    <property type="evidence" value="ECO:0007669"/>
    <property type="project" value="InterPro"/>
</dbReference>
<feature type="DNA-binding region" description="OmpR/PhoB-type" evidence="7">
    <location>
        <begin position="124"/>
        <end position="219"/>
    </location>
</feature>
<keyword evidence="11" id="KW-1185">Reference proteome</keyword>
<dbReference type="GO" id="GO:0000156">
    <property type="term" value="F:phosphorelay response regulator activity"/>
    <property type="evidence" value="ECO:0007669"/>
    <property type="project" value="TreeGrafter"/>
</dbReference>
<dbReference type="HOGENOM" id="CLU_000445_30_1_6"/>
<dbReference type="EMBL" id="CP007029">
    <property type="protein sequence ID" value="AHE98361.1"/>
    <property type="molecule type" value="Genomic_DNA"/>
</dbReference>
<dbReference type="GO" id="GO:0005829">
    <property type="term" value="C:cytosol"/>
    <property type="evidence" value="ECO:0007669"/>
    <property type="project" value="TreeGrafter"/>
</dbReference>
<keyword evidence="2" id="KW-0902">Two-component regulatory system</keyword>
<dbReference type="SMART" id="SM00862">
    <property type="entry name" value="Trans_reg_C"/>
    <property type="match status" value="1"/>
</dbReference>
<dbReference type="PROSITE" id="PS51755">
    <property type="entry name" value="OMPR_PHOB"/>
    <property type="match status" value="1"/>
</dbReference>
<dbReference type="RefSeq" id="WP_025367411.1">
    <property type="nucleotide sequence ID" value="NZ_CP007029.1"/>
</dbReference>
<keyword evidence="4 7" id="KW-0238">DNA-binding</keyword>
<dbReference type="CDD" id="cd19934">
    <property type="entry name" value="REC_OmpR_EcPhoP-like"/>
    <property type="match status" value="1"/>
</dbReference>
<dbReference type="FunFam" id="3.40.50.2300:FF:000002">
    <property type="entry name" value="DNA-binding response regulator PhoP"/>
    <property type="match status" value="1"/>
</dbReference>
<dbReference type="SMART" id="SM00448">
    <property type="entry name" value="REC"/>
    <property type="match status" value="1"/>
</dbReference>
<dbReference type="InterPro" id="IPR011006">
    <property type="entry name" value="CheY-like_superfamily"/>
</dbReference>
<name>W0DIU3_9GAMM</name>
<sequence length="222" mass="24676">MRLLLVEDDAALRRRVAVQLEAAGFAVDHADNGIDAEFLGSEIDYDVVVLDLGLPGRDGLSVLAGWRSRGRRLPVLVLTARDAWFEKVEGFKAGADDYLAKPFHIEELVARLRALVRRGGGQEGTVLEWGGLSLDEERRSVTVDGGPPCDLSRIEYRLLRVFLSGPGRVLSKARIAEHVYDDSAEHESNVIEAHIKRLRRKIGVDRIETVRGQGYRLRDPSA</sequence>
<evidence type="ECO:0000256" key="1">
    <source>
        <dbReference type="ARBA" id="ARBA00022553"/>
    </source>
</evidence>
<accession>W0DIU3</accession>